<dbReference type="Pfam" id="PF03235">
    <property type="entry name" value="GmrSD_N"/>
    <property type="match status" value="1"/>
</dbReference>
<name>A0ABU5EXR4_9BACT</name>
<dbReference type="PANTHER" id="PTHR39639:SF1">
    <property type="entry name" value="DUF262 DOMAIN-CONTAINING PROTEIN"/>
    <property type="match status" value="1"/>
</dbReference>
<feature type="domain" description="GmrSD restriction endonucleases N-terminal" evidence="1">
    <location>
        <begin position="29"/>
        <end position="174"/>
    </location>
</feature>
<dbReference type="RefSeq" id="WP_320686739.1">
    <property type="nucleotide sequence ID" value="NZ_JAXBLV010000174.1"/>
</dbReference>
<evidence type="ECO:0000313" key="3">
    <source>
        <dbReference type="Proteomes" id="UP001272242"/>
    </source>
</evidence>
<dbReference type="InterPro" id="IPR004919">
    <property type="entry name" value="GmrSD_N"/>
</dbReference>
<proteinExistence type="predicted"/>
<dbReference type="PANTHER" id="PTHR39639">
    <property type="entry name" value="CHROMOSOME 16, WHOLE GENOME SHOTGUN SEQUENCE"/>
    <property type="match status" value="1"/>
</dbReference>
<organism evidence="2 3">
    <name type="scientific">Gemmata algarum</name>
    <dbReference type="NCBI Taxonomy" id="2975278"/>
    <lineage>
        <taxon>Bacteria</taxon>
        <taxon>Pseudomonadati</taxon>
        <taxon>Planctomycetota</taxon>
        <taxon>Planctomycetia</taxon>
        <taxon>Gemmatales</taxon>
        <taxon>Gemmataceae</taxon>
        <taxon>Gemmata</taxon>
    </lineage>
</organism>
<evidence type="ECO:0000313" key="2">
    <source>
        <dbReference type="EMBL" id="MDY3560092.1"/>
    </source>
</evidence>
<accession>A0ABU5EXR4</accession>
<comment type="caution">
    <text evidence="2">The sequence shown here is derived from an EMBL/GenBank/DDBJ whole genome shotgun (WGS) entry which is preliminary data.</text>
</comment>
<dbReference type="Proteomes" id="UP001272242">
    <property type="component" value="Unassembled WGS sequence"/>
</dbReference>
<dbReference type="EMBL" id="JAXBLV010000174">
    <property type="protein sequence ID" value="MDY3560092.1"/>
    <property type="molecule type" value="Genomic_DNA"/>
</dbReference>
<gene>
    <name evidence="2" type="ORF">R5W23_001317</name>
</gene>
<sequence>MTDKENQPVVTQQTIAQNEAVENVLTRFARKEVIIPQYQRDADQWDDNKKSLFIESVLNRLTIPAFYFALSENDHDVSEVVDGQQRLTTLQAFFNNEFTLSNSDTCPYYGSSSHYAEKKYNDLDKVWQNAFRRYNLTLVTLPETIDLSLRLEIFRRINEGGTPLTGQDIRLSYYSQSDCVRFIQSVGIFDASRPGSKRMIGALGYTWPWQDNIKRAAEWQSWWQDTKVAIGQTASEMFLWYLISEHREKVDALLKDNAALARLKIRFRGNTDEVLDIVCAQFKEEDLNSDRPRLFPDLEDLKTKWFPQFAEWWYRLRMECGPGANVGKHRAIALLIPSLQKTFGSTAPTQDQWSCIGRFLKSSRETARNVLKVEFPDSKGKWTSQRKQLEAFDNVAAEIKKL</sequence>
<keyword evidence="3" id="KW-1185">Reference proteome</keyword>
<protein>
    <submittedName>
        <fullName evidence="2">DUF262 domain-containing protein</fullName>
    </submittedName>
</protein>
<evidence type="ECO:0000259" key="1">
    <source>
        <dbReference type="Pfam" id="PF03235"/>
    </source>
</evidence>
<reference evidence="3" key="1">
    <citation type="journal article" date="2023" name="Mar. Drugs">
        <title>Gemmata algarum, a Novel Planctomycete Isolated from an Algal Mat, Displays Antimicrobial Activity.</title>
        <authorList>
            <person name="Kumar G."/>
            <person name="Kallscheuer N."/>
            <person name="Kashif M."/>
            <person name="Ahamad S."/>
            <person name="Jagadeeshwari U."/>
            <person name="Pannikurungottu S."/>
            <person name="Haufschild T."/>
            <person name="Kabuu M."/>
            <person name="Sasikala C."/>
            <person name="Jogler C."/>
            <person name="Ramana C."/>
        </authorList>
    </citation>
    <scope>NUCLEOTIDE SEQUENCE [LARGE SCALE GENOMIC DNA]</scope>
    <source>
        <strain evidence="3">JC673</strain>
    </source>
</reference>